<dbReference type="InterPro" id="IPR055941">
    <property type="entry name" value="DUF7519"/>
</dbReference>
<keyword evidence="2" id="KW-0472">Membrane</keyword>
<dbReference type="STRING" id="1227482.C469_06459"/>
<protein>
    <submittedName>
        <fullName evidence="3">Uncharacterized protein</fullName>
    </submittedName>
</protein>
<gene>
    <name evidence="3" type="ORF">C469_06459</name>
</gene>
<dbReference type="Pfam" id="PF24363">
    <property type="entry name" value="DUF7519"/>
    <property type="match status" value="1"/>
</dbReference>
<evidence type="ECO:0000256" key="2">
    <source>
        <dbReference type="SAM" id="Phobius"/>
    </source>
</evidence>
<feature type="compositionally biased region" description="Basic and acidic residues" evidence="1">
    <location>
        <begin position="13"/>
        <end position="48"/>
    </location>
</feature>
<feature type="transmembrane region" description="Helical" evidence="2">
    <location>
        <begin position="53"/>
        <end position="86"/>
    </location>
</feature>
<evidence type="ECO:0000313" key="3">
    <source>
        <dbReference type="EMBL" id="EMA61810.1"/>
    </source>
</evidence>
<name>M0NZ14_9EURY</name>
<feature type="compositionally biased region" description="Basic residues" evidence="1">
    <location>
        <begin position="1"/>
        <end position="12"/>
    </location>
</feature>
<dbReference type="RefSeq" id="WP_008004887.1">
    <property type="nucleotide sequence ID" value="NZ_AOJG01000015.1"/>
</dbReference>
<evidence type="ECO:0000256" key="1">
    <source>
        <dbReference type="SAM" id="MobiDB-lite"/>
    </source>
</evidence>
<feature type="transmembrane region" description="Helical" evidence="2">
    <location>
        <begin position="98"/>
        <end position="116"/>
    </location>
</feature>
<feature type="transmembrane region" description="Helical" evidence="2">
    <location>
        <begin position="188"/>
        <end position="205"/>
    </location>
</feature>
<dbReference type="EMBL" id="AOJG01000015">
    <property type="protein sequence ID" value="EMA61810.1"/>
    <property type="molecule type" value="Genomic_DNA"/>
</dbReference>
<accession>M0NZ14</accession>
<dbReference type="OrthoDB" id="157642at2157"/>
<keyword evidence="2" id="KW-0812">Transmembrane</keyword>
<proteinExistence type="predicted"/>
<dbReference type="AlphaFoldDB" id="M0NZ14"/>
<dbReference type="Proteomes" id="UP000011650">
    <property type="component" value="Unassembled WGS sequence"/>
</dbReference>
<keyword evidence="4" id="KW-1185">Reference proteome</keyword>
<dbReference type="PATRIC" id="fig|1227482.3.peg.1302"/>
<feature type="region of interest" description="Disordered" evidence="1">
    <location>
        <begin position="1"/>
        <end position="48"/>
    </location>
</feature>
<sequence length="206" mass="20407">MGRPVVPRRGRAGHREVVAVSRREAAGGGAESRDSEPPDAPVDRERDARPPTAAVVASLVAGAGAALSAFLAAPLGGALVGLATVALLAGSLRRSPRILSWAAGIGVVGIAVAGYRRGAVEPLLAAGVALALAWDLADHGVSLGEQAGREARTRRNVAVHAGTTLLAGGLSVAVVYGAYLAAAGNQPVAALALLLFGAVALASAVR</sequence>
<keyword evidence="2" id="KW-1133">Transmembrane helix</keyword>
<comment type="caution">
    <text evidence="3">The sequence shown here is derived from an EMBL/GenBank/DDBJ whole genome shotgun (WGS) entry which is preliminary data.</text>
</comment>
<feature type="transmembrane region" description="Helical" evidence="2">
    <location>
        <begin position="157"/>
        <end position="182"/>
    </location>
</feature>
<organism evidence="3 4">
    <name type="scientific">Halorubrum lipolyticum DSM 21995</name>
    <dbReference type="NCBI Taxonomy" id="1227482"/>
    <lineage>
        <taxon>Archaea</taxon>
        <taxon>Methanobacteriati</taxon>
        <taxon>Methanobacteriota</taxon>
        <taxon>Stenosarchaea group</taxon>
        <taxon>Halobacteria</taxon>
        <taxon>Halobacteriales</taxon>
        <taxon>Haloferacaceae</taxon>
        <taxon>Halorubrum</taxon>
    </lineage>
</organism>
<reference evidence="3 4" key="1">
    <citation type="journal article" date="2014" name="PLoS Genet.">
        <title>Phylogenetically driven sequencing of extremely halophilic archaea reveals strategies for static and dynamic osmo-response.</title>
        <authorList>
            <person name="Becker E.A."/>
            <person name="Seitzer P.M."/>
            <person name="Tritt A."/>
            <person name="Larsen D."/>
            <person name="Krusor M."/>
            <person name="Yao A.I."/>
            <person name="Wu D."/>
            <person name="Madern D."/>
            <person name="Eisen J.A."/>
            <person name="Darling A.E."/>
            <person name="Facciotti M.T."/>
        </authorList>
    </citation>
    <scope>NUCLEOTIDE SEQUENCE [LARGE SCALE GENOMIC DNA]</scope>
    <source>
        <strain evidence="3 4">DSM 21995</strain>
    </source>
</reference>
<evidence type="ECO:0000313" key="4">
    <source>
        <dbReference type="Proteomes" id="UP000011650"/>
    </source>
</evidence>